<evidence type="ECO:0000313" key="3">
    <source>
        <dbReference type="Proteomes" id="UP000009081"/>
    </source>
</evidence>
<dbReference type="AlphaFoldDB" id="C5B0B2"/>
<protein>
    <submittedName>
        <fullName evidence="2">Uncharacterized protein</fullName>
    </submittedName>
</protein>
<dbReference type="HOGENOM" id="CLU_2274038_0_0_5"/>
<dbReference type="RefSeq" id="WP_012752571.1">
    <property type="nucleotide sequence ID" value="NC_012808.1"/>
</dbReference>
<name>C5B0B2_METEA</name>
<evidence type="ECO:0000256" key="1">
    <source>
        <dbReference type="SAM" id="MobiDB-lite"/>
    </source>
</evidence>
<dbReference type="KEGG" id="mea:Mex_1p1603"/>
<keyword evidence="3" id="KW-1185">Reference proteome</keyword>
<proteinExistence type="predicted"/>
<evidence type="ECO:0000313" key="2">
    <source>
        <dbReference type="EMBL" id="ACS39462.1"/>
    </source>
</evidence>
<dbReference type="STRING" id="272630.MexAM1_META1p1603"/>
<gene>
    <name evidence="2" type="ordered locus">MexAM1_META1p1603</name>
</gene>
<feature type="region of interest" description="Disordered" evidence="1">
    <location>
        <begin position="65"/>
        <end position="102"/>
    </location>
</feature>
<sequence>MVEINIPDDEKHALGRVDARELDRLIDDALREEPATRLLSLPLSAGAPYVARRLRTFERALADTVRPGRHENARRRVARSTRPPASIPPGSSACEAEGPSEG</sequence>
<dbReference type="EMBL" id="CP001510">
    <property type="protein sequence ID" value="ACS39462.1"/>
    <property type="molecule type" value="Genomic_DNA"/>
</dbReference>
<organism evidence="2 3">
    <name type="scientific">Methylorubrum extorquens (strain ATCC 14718 / DSM 1338 / JCM 2805 / NCIMB 9133 / AM1)</name>
    <name type="common">Methylobacterium extorquens</name>
    <dbReference type="NCBI Taxonomy" id="272630"/>
    <lineage>
        <taxon>Bacteria</taxon>
        <taxon>Pseudomonadati</taxon>
        <taxon>Pseudomonadota</taxon>
        <taxon>Alphaproteobacteria</taxon>
        <taxon>Hyphomicrobiales</taxon>
        <taxon>Methylobacteriaceae</taxon>
        <taxon>Methylorubrum</taxon>
    </lineage>
</organism>
<dbReference type="OrthoDB" id="8909923at2"/>
<reference evidence="2 3" key="1">
    <citation type="journal article" date="2009" name="PLoS ONE">
        <title>Methylobacterium genome sequences: a reference blueprint to investigate microbial metabolism of C1 compounds from natural and industrial sources.</title>
        <authorList>
            <person name="Vuilleumier S."/>
            <person name="Chistoserdova L."/>
            <person name="Lee M.-C."/>
            <person name="Bringel F."/>
            <person name="Lajus A."/>
            <person name="Zhou Y."/>
            <person name="Gourion B."/>
            <person name="Barbe V."/>
            <person name="Chang J."/>
            <person name="Cruveiller S."/>
            <person name="Dossat C."/>
            <person name="Gillett W."/>
            <person name="Gruffaz C."/>
            <person name="Haugen E."/>
            <person name="Hourcade E."/>
            <person name="Levy R."/>
            <person name="Mangenot S."/>
            <person name="Muller E."/>
            <person name="Nadalig T."/>
            <person name="Pagni M."/>
            <person name="Penny C."/>
            <person name="Peyraud R."/>
            <person name="Robinson D.G."/>
            <person name="Roche D."/>
            <person name="Rouy Z."/>
            <person name="Saenampechek C."/>
            <person name="Salvignol G."/>
            <person name="Vallenet D."/>
            <person name="Wu Z."/>
            <person name="Marx C.J."/>
            <person name="Vorholt J.A."/>
            <person name="Olson M.V."/>
            <person name="Kaul R."/>
            <person name="Weissenbach J."/>
            <person name="Medigue C."/>
            <person name="Lidstrom M.E."/>
        </authorList>
    </citation>
    <scope>NUCLEOTIDE SEQUENCE [LARGE SCALE GENOMIC DNA]</scope>
    <source>
        <strain evidence="3">ATCC 14718 / DSM 1338 / JCM 2805 / NCIMB 9133 / AM1</strain>
    </source>
</reference>
<accession>C5B0B2</accession>
<dbReference type="Proteomes" id="UP000009081">
    <property type="component" value="Chromosome"/>
</dbReference>